<feature type="domain" description="Hemerythrin-like" evidence="1">
    <location>
        <begin position="14"/>
        <end position="149"/>
    </location>
</feature>
<dbReference type="KEGG" id="acz:Acaty_c1757"/>
<dbReference type="AlphaFoldDB" id="A0A060A0C7"/>
<reference evidence="2 3" key="1">
    <citation type="journal article" date="2009" name="J. Bacteriol.">
        <title>Draft genome sequence of the extremely acidophilic bacterium Acidithiobacillus caldus ATCC 51756 reveals metabolic versatility in the genus Acidithiobacillus.</title>
        <authorList>
            <person name="Valdes J."/>
            <person name="Quatrini R."/>
            <person name="Hallberg K."/>
            <person name="Dopson M."/>
            <person name="Valenzuela P.D."/>
            <person name="Holmes D.S."/>
        </authorList>
    </citation>
    <scope>NUCLEOTIDE SEQUENCE [LARGE SCALE GENOMIC DNA]</scope>
    <source>
        <strain evidence="3">ATCC 51756 / DSM 8584 / KU</strain>
    </source>
</reference>
<gene>
    <name evidence="2" type="ORF">Acaty_c1757</name>
</gene>
<dbReference type="EMBL" id="CP005986">
    <property type="protein sequence ID" value="AIA55617.1"/>
    <property type="molecule type" value="Genomic_DNA"/>
</dbReference>
<name>A0A060A0C7_ACICK</name>
<dbReference type="HOGENOM" id="CLU_113668_0_0_6"/>
<proteinExistence type="predicted"/>
<evidence type="ECO:0000313" key="3">
    <source>
        <dbReference type="Proteomes" id="UP000005522"/>
    </source>
</evidence>
<dbReference type="Gene3D" id="1.20.120.520">
    <property type="entry name" value="nmb1532 protein domain like"/>
    <property type="match status" value="1"/>
</dbReference>
<protein>
    <recommendedName>
        <fullName evidence="1">Hemerythrin-like domain-containing protein</fullName>
    </recommendedName>
</protein>
<evidence type="ECO:0000259" key="1">
    <source>
        <dbReference type="Pfam" id="PF01814"/>
    </source>
</evidence>
<dbReference type="CDD" id="cd12108">
    <property type="entry name" value="Hr-like"/>
    <property type="match status" value="1"/>
</dbReference>
<dbReference type="RefSeq" id="WP_004872774.1">
    <property type="nucleotide sequence ID" value="NZ_CP005986.1"/>
</dbReference>
<dbReference type="GeneID" id="92931862"/>
<dbReference type="eggNOG" id="COG3945">
    <property type="taxonomic scope" value="Bacteria"/>
</dbReference>
<dbReference type="Proteomes" id="UP000005522">
    <property type="component" value="Chromosome"/>
</dbReference>
<accession>A0A060A0C7</accession>
<dbReference type="Pfam" id="PF01814">
    <property type="entry name" value="Hemerythrin"/>
    <property type="match status" value="1"/>
</dbReference>
<dbReference type="InterPro" id="IPR012312">
    <property type="entry name" value="Hemerythrin-like"/>
</dbReference>
<sequence length="176" mass="20011">MDLMDTPAPSFDDPVGLLLACHRRIEKHCDILERFPEHLERYGVDSELRTAAARILRYFDLAGPAHHADEEFGLFPWLLAQPDFPGALRAPLRNLTDQHRQLEAAWQNLAEDLRDLISAEKLRTLRLEPFITMNRAHIALEDGEIFPLARQLLNPKSAKTLGAAMTLRRRAEDNGA</sequence>
<organism evidence="2 3">
    <name type="scientific">Acidithiobacillus caldus (strain ATCC 51756 / DSM 8584 / KU)</name>
    <dbReference type="NCBI Taxonomy" id="637389"/>
    <lineage>
        <taxon>Bacteria</taxon>
        <taxon>Pseudomonadati</taxon>
        <taxon>Pseudomonadota</taxon>
        <taxon>Acidithiobacillia</taxon>
        <taxon>Acidithiobacillales</taxon>
        <taxon>Acidithiobacillaceae</taxon>
        <taxon>Acidithiobacillus</taxon>
    </lineage>
</organism>
<evidence type="ECO:0000313" key="2">
    <source>
        <dbReference type="EMBL" id="AIA55617.1"/>
    </source>
</evidence>